<comment type="caution">
    <text evidence="1">The sequence shown here is derived from an EMBL/GenBank/DDBJ whole genome shotgun (WGS) entry which is preliminary data.</text>
</comment>
<organism evidence="1 2">
    <name type="scientific">Portunus trituberculatus</name>
    <name type="common">Swimming crab</name>
    <name type="synonym">Neptunus trituberculatus</name>
    <dbReference type="NCBI Taxonomy" id="210409"/>
    <lineage>
        <taxon>Eukaryota</taxon>
        <taxon>Metazoa</taxon>
        <taxon>Ecdysozoa</taxon>
        <taxon>Arthropoda</taxon>
        <taxon>Crustacea</taxon>
        <taxon>Multicrustacea</taxon>
        <taxon>Malacostraca</taxon>
        <taxon>Eumalacostraca</taxon>
        <taxon>Eucarida</taxon>
        <taxon>Decapoda</taxon>
        <taxon>Pleocyemata</taxon>
        <taxon>Brachyura</taxon>
        <taxon>Eubrachyura</taxon>
        <taxon>Portunoidea</taxon>
        <taxon>Portunidae</taxon>
        <taxon>Portuninae</taxon>
        <taxon>Portunus</taxon>
    </lineage>
</organism>
<reference evidence="1 2" key="1">
    <citation type="submission" date="2019-05" db="EMBL/GenBank/DDBJ databases">
        <title>Another draft genome of Portunus trituberculatus and its Hox gene families provides insights of decapod evolution.</title>
        <authorList>
            <person name="Jeong J.-H."/>
            <person name="Song I."/>
            <person name="Kim S."/>
            <person name="Choi T."/>
            <person name="Kim D."/>
            <person name="Ryu S."/>
            <person name="Kim W."/>
        </authorList>
    </citation>
    <scope>NUCLEOTIDE SEQUENCE [LARGE SCALE GENOMIC DNA]</scope>
    <source>
        <tissue evidence="1">Muscle</tissue>
    </source>
</reference>
<evidence type="ECO:0000313" key="2">
    <source>
        <dbReference type="Proteomes" id="UP000324222"/>
    </source>
</evidence>
<dbReference type="Proteomes" id="UP000324222">
    <property type="component" value="Unassembled WGS sequence"/>
</dbReference>
<protein>
    <submittedName>
        <fullName evidence="1">Uncharacterized protein</fullName>
    </submittedName>
</protein>
<dbReference type="EMBL" id="VSRR010011087">
    <property type="protein sequence ID" value="MPC52705.1"/>
    <property type="molecule type" value="Genomic_DNA"/>
</dbReference>
<name>A0A5B7G5G5_PORTR</name>
<gene>
    <name evidence="1" type="ORF">E2C01_046581</name>
</gene>
<accession>A0A5B7G5G5</accession>
<sequence>MDGKENNTSIVGNTHATTFINTQPNMPQKNKQLNITTTSHNTCHSLPLITLRQPACQPASQSTHYICNTINSSPPT</sequence>
<evidence type="ECO:0000313" key="1">
    <source>
        <dbReference type="EMBL" id="MPC52705.1"/>
    </source>
</evidence>
<keyword evidence="2" id="KW-1185">Reference proteome</keyword>
<proteinExistence type="predicted"/>
<dbReference type="AlphaFoldDB" id="A0A5B7G5G5"/>